<dbReference type="AlphaFoldDB" id="A0A7W6FTD1"/>
<feature type="domain" description="ABC transmembrane type-1" evidence="8">
    <location>
        <begin position="95"/>
        <end position="300"/>
    </location>
</feature>
<dbReference type="Pfam" id="PF19300">
    <property type="entry name" value="BPD_transp_1_N"/>
    <property type="match status" value="1"/>
</dbReference>
<proteinExistence type="inferred from homology"/>
<evidence type="ECO:0000256" key="6">
    <source>
        <dbReference type="ARBA" id="ARBA00023136"/>
    </source>
</evidence>
<dbReference type="CDD" id="cd06261">
    <property type="entry name" value="TM_PBP2"/>
    <property type="match status" value="1"/>
</dbReference>
<dbReference type="PANTHER" id="PTHR43163">
    <property type="entry name" value="DIPEPTIDE TRANSPORT SYSTEM PERMEASE PROTEIN DPPB-RELATED"/>
    <property type="match status" value="1"/>
</dbReference>
<evidence type="ECO:0000256" key="3">
    <source>
        <dbReference type="ARBA" id="ARBA00022475"/>
    </source>
</evidence>
<evidence type="ECO:0000256" key="4">
    <source>
        <dbReference type="ARBA" id="ARBA00022692"/>
    </source>
</evidence>
<keyword evidence="10" id="KW-1185">Reference proteome</keyword>
<dbReference type="GO" id="GO:0005886">
    <property type="term" value="C:plasma membrane"/>
    <property type="evidence" value="ECO:0007669"/>
    <property type="project" value="UniProtKB-SubCell"/>
</dbReference>
<comment type="caution">
    <text evidence="9">The sequence shown here is derived from an EMBL/GenBank/DDBJ whole genome shotgun (WGS) entry which is preliminary data.</text>
</comment>
<dbReference type="SUPFAM" id="SSF161098">
    <property type="entry name" value="MetI-like"/>
    <property type="match status" value="1"/>
</dbReference>
<feature type="transmembrane region" description="Helical" evidence="7">
    <location>
        <begin position="131"/>
        <end position="154"/>
    </location>
</feature>
<feature type="transmembrane region" description="Helical" evidence="7">
    <location>
        <begin position="95"/>
        <end position="119"/>
    </location>
</feature>
<evidence type="ECO:0000256" key="7">
    <source>
        <dbReference type="RuleBase" id="RU363032"/>
    </source>
</evidence>
<feature type="transmembrane region" description="Helical" evidence="7">
    <location>
        <begin position="282"/>
        <end position="307"/>
    </location>
</feature>
<accession>A0A7W6FTD1</accession>
<reference evidence="9 10" key="1">
    <citation type="submission" date="2020-08" db="EMBL/GenBank/DDBJ databases">
        <title>Genomic Encyclopedia of Type Strains, Phase IV (KMG-IV): sequencing the most valuable type-strain genomes for metagenomic binning, comparative biology and taxonomic classification.</title>
        <authorList>
            <person name="Goeker M."/>
        </authorList>
    </citation>
    <scope>NUCLEOTIDE SEQUENCE [LARGE SCALE GENOMIC DNA]</scope>
    <source>
        <strain evidence="9 10">DSM 25024</strain>
    </source>
</reference>
<comment type="subcellular location">
    <subcellularLocation>
        <location evidence="1 7">Cell membrane</location>
        <topology evidence="1 7">Multi-pass membrane protein</topology>
    </subcellularLocation>
</comment>
<dbReference type="Proteomes" id="UP000531216">
    <property type="component" value="Unassembled WGS sequence"/>
</dbReference>
<feature type="transmembrane region" description="Helical" evidence="7">
    <location>
        <begin position="239"/>
        <end position="262"/>
    </location>
</feature>
<protein>
    <submittedName>
        <fullName evidence="9">Peptide/nickel transport system permease protein</fullName>
    </submittedName>
</protein>
<dbReference type="PANTHER" id="PTHR43163:SF6">
    <property type="entry name" value="DIPEPTIDE TRANSPORT SYSTEM PERMEASE PROTEIN DPPB-RELATED"/>
    <property type="match status" value="1"/>
</dbReference>
<dbReference type="InterPro" id="IPR045621">
    <property type="entry name" value="BPD_transp_1_N"/>
</dbReference>
<keyword evidence="5 7" id="KW-1133">Transmembrane helix</keyword>
<feature type="transmembrane region" description="Helical" evidence="7">
    <location>
        <begin position="174"/>
        <end position="197"/>
    </location>
</feature>
<dbReference type="InterPro" id="IPR035906">
    <property type="entry name" value="MetI-like_sf"/>
</dbReference>
<comment type="similarity">
    <text evidence="7">Belongs to the binding-protein-dependent transport system permease family.</text>
</comment>
<dbReference type="EMBL" id="JACIDO010000002">
    <property type="protein sequence ID" value="MBB3934908.1"/>
    <property type="molecule type" value="Genomic_DNA"/>
</dbReference>
<evidence type="ECO:0000313" key="9">
    <source>
        <dbReference type="EMBL" id="MBB3934908.1"/>
    </source>
</evidence>
<organism evidence="9 10">
    <name type="scientific">Aureimonas phyllosphaerae</name>
    <dbReference type="NCBI Taxonomy" id="1166078"/>
    <lineage>
        <taxon>Bacteria</taxon>
        <taxon>Pseudomonadati</taxon>
        <taxon>Pseudomonadota</taxon>
        <taxon>Alphaproteobacteria</taxon>
        <taxon>Hyphomicrobiales</taxon>
        <taxon>Aurantimonadaceae</taxon>
        <taxon>Aureimonas</taxon>
    </lineage>
</organism>
<sequence length="315" mass="32884">MAGFLLRQLAGFLVLLIAVSLLVFVVFDLLPGDPAAVMLGTSARPDTLAALRVELGLDQPVFLRWLAWLGAATMGDFGRSITYGMPVSGLIAQRMAVTLPLALMALALALALGLASGFLAARRPGAWADRVAVVFAQGGMAVPNFWIGLLLILVFANTLGWMPGGGFPGWDAGIASALTSLTMPAVALALPQAAVLCRVTRGALLETASEDFLRTARAKGLSETSALLRHGAPNALPPILTVVGFQFAFLVAGAVLVENVFALPGLGQLAYQALAQRDLVTMQAVALLLAASVVLVNALVDALQVWVDPRRRAPT</sequence>
<name>A0A7W6FTD1_9HYPH</name>
<dbReference type="PROSITE" id="PS50928">
    <property type="entry name" value="ABC_TM1"/>
    <property type="match status" value="1"/>
</dbReference>
<dbReference type="OrthoDB" id="7375736at2"/>
<keyword evidence="2 7" id="KW-0813">Transport</keyword>
<keyword evidence="4 7" id="KW-0812">Transmembrane</keyword>
<gene>
    <name evidence="9" type="ORF">GGR05_001036</name>
</gene>
<evidence type="ECO:0000256" key="5">
    <source>
        <dbReference type="ARBA" id="ARBA00022989"/>
    </source>
</evidence>
<dbReference type="GO" id="GO:0071916">
    <property type="term" value="F:dipeptide transmembrane transporter activity"/>
    <property type="evidence" value="ECO:0007669"/>
    <property type="project" value="TreeGrafter"/>
</dbReference>
<evidence type="ECO:0000259" key="8">
    <source>
        <dbReference type="PROSITE" id="PS50928"/>
    </source>
</evidence>
<dbReference type="InterPro" id="IPR000515">
    <property type="entry name" value="MetI-like"/>
</dbReference>
<evidence type="ECO:0000256" key="1">
    <source>
        <dbReference type="ARBA" id="ARBA00004651"/>
    </source>
</evidence>
<feature type="transmembrane region" description="Helical" evidence="7">
    <location>
        <begin position="12"/>
        <end position="30"/>
    </location>
</feature>
<keyword evidence="3" id="KW-1003">Cell membrane</keyword>
<evidence type="ECO:0000256" key="2">
    <source>
        <dbReference type="ARBA" id="ARBA00022448"/>
    </source>
</evidence>
<dbReference type="Pfam" id="PF00528">
    <property type="entry name" value="BPD_transp_1"/>
    <property type="match status" value="1"/>
</dbReference>
<keyword evidence="6 7" id="KW-0472">Membrane</keyword>
<evidence type="ECO:0000313" key="10">
    <source>
        <dbReference type="Proteomes" id="UP000531216"/>
    </source>
</evidence>
<dbReference type="Gene3D" id="1.10.3720.10">
    <property type="entry name" value="MetI-like"/>
    <property type="match status" value="1"/>
</dbReference>
<dbReference type="RefSeq" id="WP_090964145.1">
    <property type="nucleotide sequence ID" value="NZ_FOOA01000011.1"/>
</dbReference>